<dbReference type="Pfam" id="PF04082">
    <property type="entry name" value="Fungal_trans"/>
    <property type="match status" value="1"/>
</dbReference>
<dbReference type="GO" id="GO:0008270">
    <property type="term" value="F:zinc ion binding"/>
    <property type="evidence" value="ECO:0007669"/>
    <property type="project" value="InterPro"/>
</dbReference>
<dbReference type="SMART" id="SM00906">
    <property type="entry name" value="Fungal_trans"/>
    <property type="match status" value="1"/>
</dbReference>
<dbReference type="KEGG" id="hir:HETIRDRAFT_432596"/>
<dbReference type="GO" id="GO:0000981">
    <property type="term" value="F:DNA-binding transcription factor activity, RNA polymerase II-specific"/>
    <property type="evidence" value="ECO:0007669"/>
    <property type="project" value="InterPro"/>
</dbReference>
<evidence type="ECO:0000313" key="6">
    <source>
        <dbReference type="EMBL" id="ETW86108.1"/>
    </source>
</evidence>
<dbReference type="SUPFAM" id="SSF57701">
    <property type="entry name" value="Zn2/Cys6 DNA-binding domain"/>
    <property type="match status" value="1"/>
</dbReference>
<reference evidence="6 7" key="1">
    <citation type="journal article" date="2012" name="New Phytol.">
        <title>Insight into trade-off between wood decay and parasitism from the genome of a fungal forest pathogen.</title>
        <authorList>
            <person name="Olson A."/>
            <person name="Aerts A."/>
            <person name="Asiegbu F."/>
            <person name="Belbahri L."/>
            <person name="Bouzid O."/>
            <person name="Broberg A."/>
            <person name="Canback B."/>
            <person name="Coutinho P.M."/>
            <person name="Cullen D."/>
            <person name="Dalman K."/>
            <person name="Deflorio G."/>
            <person name="van Diepen L.T."/>
            <person name="Dunand C."/>
            <person name="Duplessis S."/>
            <person name="Durling M."/>
            <person name="Gonthier P."/>
            <person name="Grimwood J."/>
            <person name="Fossdal C.G."/>
            <person name="Hansson D."/>
            <person name="Henrissat B."/>
            <person name="Hietala A."/>
            <person name="Himmelstrand K."/>
            <person name="Hoffmeister D."/>
            <person name="Hogberg N."/>
            <person name="James T.Y."/>
            <person name="Karlsson M."/>
            <person name="Kohler A."/>
            <person name="Kues U."/>
            <person name="Lee Y.H."/>
            <person name="Lin Y.C."/>
            <person name="Lind M."/>
            <person name="Lindquist E."/>
            <person name="Lombard V."/>
            <person name="Lucas S."/>
            <person name="Lunden K."/>
            <person name="Morin E."/>
            <person name="Murat C."/>
            <person name="Park J."/>
            <person name="Raffaello T."/>
            <person name="Rouze P."/>
            <person name="Salamov A."/>
            <person name="Schmutz J."/>
            <person name="Solheim H."/>
            <person name="Stahlberg J."/>
            <person name="Velez H."/>
            <person name="de Vries R.P."/>
            <person name="Wiebenga A."/>
            <person name="Woodward S."/>
            <person name="Yakovlev I."/>
            <person name="Garbelotto M."/>
            <person name="Martin F."/>
            <person name="Grigoriev I.V."/>
            <person name="Stenlid J."/>
        </authorList>
    </citation>
    <scope>NUCLEOTIDE SEQUENCE [LARGE SCALE GENOMIC DNA]</scope>
    <source>
        <strain evidence="6 7">TC 32-1</strain>
    </source>
</reference>
<dbReference type="AlphaFoldDB" id="W4KJR6"/>
<dbReference type="GO" id="GO:0006351">
    <property type="term" value="P:DNA-templated transcription"/>
    <property type="evidence" value="ECO:0007669"/>
    <property type="project" value="InterPro"/>
</dbReference>
<name>W4KJR6_HETIT</name>
<evidence type="ECO:0000256" key="1">
    <source>
        <dbReference type="ARBA" id="ARBA00004123"/>
    </source>
</evidence>
<keyword evidence="3" id="KW-0539">Nucleus</keyword>
<gene>
    <name evidence="6" type="ORF">HETIRDRAFT_432596</name>
</gene>
<dbReference type="PROSITE" id="PS50048">
    <property type="entry name" value="ZN2_CY6_FUNGAL_2"/>
    <property type="match status" value="1"/>
</dbReference>
<dbReference type="InterPro" id="IPR050613">
    <property type="entry name" value="Sec_Metabolite_Reg"/>
</dbReference>
<dbReference type="InterPro" id="IPR036864">
    <property type="entry name" value="Zn2-C6_fun-type_DNA-bd_sf"/>
</dbReference>
<evidence type="ECO:0000256" key="2">
    <source>
        <dbReference type="ARBA" id="ARBA00022723"/>
    </source>
</evidence>
<evidence type="ECO:0000256" key="4">
    <source>
        <dbReference type="SAM" id="MobiDB-lite"/>
    </source>
</evidence>
<evidence type="ECO:0000256" key="3">
    <source>
        <dbReference type="ARBA" id="ARBA00023242"/>
    </source>
</evidence>
<dbReference type="InterPro" id="IPR001138">
    <property type="entry name" value="Zn2Cys6_DnaBD"/>
</dbReference>
<dbReference type="PANTHER" id="PTHR31001:SF87">
    <property type="entry name" value="COL-21"/>
    <property type="match status" value="1"/>
</dbReference>
<dbReference type="STRING" id="747525.W4KJR6"/>
<feature type="domain" description="Zn(2)-C6 fungal-type" evidence="5">
    <location>
        <begin position="65"/>
        <end position="96"/>
    </location>
</feature>
<feature type="compositionally biased region" description="Low complexity" evidence="4">
    <location>
        <begin position="39"/>
        <end position="50"/>
    </location>
</feature>
<evidence type="ECO:0000313" key="7">
    <source>
        <dbReference type="Proteomes" id="UP000030671"/>
    </source>
</evidence>
<dbReference type="InterPro" id="IPR007219">
    <property type="entry name" value="XnlR_reg_dom"/>
</dbReference>
<feature type="region of interest" description="Disordered" evidence="4">
    <location>
        <begin position="33"/>
        <end position="56"/>
    </location>
</feature>
<keyword evidence="2" id="KW-0479">Metal-binding</keyword>
<dbReference type="Gene3D" id="4.10.240.10">
    <property type="entry name" value="Zn(2)-C6 fungal-type DNA-binding domain"/>
    <property type="match status" value="1"/>
</dbReference>
<evidence type="ECO:0000259" key="5">
    <source>
        <dbReference type="PROSITE" id="PS50048"/>
    </source>
</evidence>
<dbReference type="PROSITE" id="PS00463">
    <property type="entry name" value="ZN2_CY6_FUNGAL_1"/>
    <property type="match status" value="1"/>
</dbReference>
<dbReference type="HOGENOM" id="CLU_395930_0_0_1"/>
<dbReference type="PANTHER" id="PTHR31001">
    <property type="entry name" value="UNCHARACTERIZED TRANSCRIPTIONAL REGULATORY PROTEIN"/>
    <property type="match status" value="1"/>
</dbReference>
<dbReference type="RefSeq" id="XP_009542882.1">
    <property type="nucleotide sequence ID" value="XM_009544587.1"/>
</dbReference>
<dbReference type="SMART" id="SM00066">
    <property type="entry name" value="GAL4"/>
    <property type="match status" value="1"/>
</dbReference>
<dbReference type="GO" id="GO:0003677">
    <property type="term" value="F:DNA binding"/>
    <property type="evidence" value="ECO:0007669"/>
    <property type="project" value="InterPro"/>
</dbReference>
<protein>
    <recommendedName>
        <fullName evidence="5">Zn(2)-C6 fungal-type domain-containing protein</fullName>
    </recommendedName>
</protein>
<dbReference type="eggNOG" id="ENOG502QSCH">
    <property type="taxonomic scope" value="Eukaryota"/>
</dbReference>
<dbReference type="CDD" id="cd00067">
    <property type="entry name" value="GAL4"/>
    <property type="match status" value="1"/>
</dbReference>
<dbReference type="Pfam" id="PF00172">
    <property type="entry name" value="Zn_clus"/>
    <property type="match status" value="1"/>
</dbReference>
<accession>W4KJR6</accession>
<dbReference type="CDD" id="cd12148">
    <property type="entry name" value="fungal_TF_MHR"/>
    <property type="match status" value="1"/>
</dbReference>
<organism evidence="6 7">
    <name type="scientific">Heterobasidion irregulare (strain TC 32-1)</name>
    <dbReference type="NCBI Taxonomy" id="747525"/>
    <lineage>
        <taxon>Eukaryota</taxon>
        <taxon>Fungi</taxon>
        <taxon>Dikarya</taxon>
        <taxon>Basidiomycota</taxon>
        <taxon>Agaricomycotina</taxon>
        <taxon>Agaricomycetes</taxon>
        <taxon>Russulales</taxon>
        <taxon>Bondarzewiaceae</taxon>
        <taxon>Heterobasidion</taxon>
        <taxon>Heterobasidion annosum species complex</taxon>
    </lineage>
</organism>
<dbReference type="GO" id="GO:0005634">
    <property type="term" value="C:nucleus"/>
    <property type="evidence" value="ECO:0007669"/>
    <property type="project" value="UniProtKB-SubCell"/>
</dbReference>
<dbReference type="InParanoid" id="W4KJR6"/>
<dbReference type="Proteomes" id="UP000030671">
    <property type="component" value="Unassembled WGS sequence"/>
</dbReference>
<sequence length="799" mass="90732">MTTRENMMAEFALSPEVEASGPNTSAITSAVTFQHHCTSESQSSPQSASSNGMKKKLKRNRIILSCQPCHRRKQQCDRGQPCQRCVDRGTKHLCAYEQPKELRKRKHVTDSTLDHRTMEVKLQLEDKPATNGMSEELTERINQLEGFVSNTLSNLDPTALAGLDALMHLLQAGNSTSSPAAPPVCRSVAPVSPTPTIPETVTKFGAMSPDDIPPVAVMDESPLLHPHPFSQMAEVLQQATRGGKTCKIAELSTFFPNLEITDFLLSYFFDESSVQWLWPVIHRPCFQNFYLTFSSGPIPPSIEFTALLAITCATALQFLPESDKDSIIFADYEHGRHILQQRMYEFARNVLLATPQPPLSSLERIQALTVFALYQWNEGNAAECYYVVGQAIRMAHTLAMNRDGETTWCMRPQDAEIRRRIWWTLFILDRYQCTLYGRPYIIQEQHCDVTLPMNLDQVDLRDVSELVPKALDEPTDSLFFLLSSRYAQLLGRMWDKCSSVSKPTYRTILDIEDEIRQFELDIPASFRYQSSQVASAHPYLTFQNHMLTMGIFHARAVLMRPFLLLRSVKDGLEPSTEEERRVFMFHRHARTICLIFCKRVMAMLQLIQNQVPRAHIRWSALAHLVFDSACKLCLAFICFLVIDSYPVMMGLAIIMDPHNPENEEIEEWIAFSQVLLKDMGTYNKLAKMALQHLHIIRSRTRLVFTMAWEKDTAATPPEPSLQHIARATRILSQLQPCIGDLLGHRLALDGFWSGMRAGVFTSNFPSLESLSGPSNPEALEWFLDNCCTIQLRFPSVCTE</sequence>
<dbReference type="EMBL" id="KI925455">
    <property type="protein sequence ID" value="ETW86108.1"/>
    <property type="molecule type" value="Genomic_DNA"/>
</dbReference>
<dbReference type="GeneID" id="20674619"/>
<proteinExistence type="predicted"/>
<keyword evidence="7" id="KW-1185">Reference proteome</keyword>
<comment type="subcellular location">
    <subcellularLocation>
        <location evidence="1">Nucleus</location>
    </subcellularLocation>
</comment>
<dbReference type="OrthoDB" id="3364175at2759"/>